<dbReference type="PROSITE" id="PS51007">
    <property type="entry name" value="CYTC"/>
    <property type="match status" value="1"/>
</dbReference>
<keyword evidence="6" id="KW-0560">Oxidoreductase</keyword>
<dbReference type="GO" id="GO:0042597">
    <property type="term" value="C:periplasmic space"/>
    <property type="evidence" value="ECO:0007669"/>
    <property type="project" value="UniProtKB-SubCell"/>
</dbReference>
<dbReference type="Pfam" id="PF03150">
    <property type="entry name" value="CCP_MauG"/>
    <property type="match status" value="1"/>
</dbReference>
<proteinExistence type="predicted"/>
<organism evidence="12 13">
    <name type="scientific">Polyangium jinanense</name>
    <dbReference type="NCBI Taxonomy" id="2829994"/>
    <lineage>
        <taxon>Bacteria</taxon>
        <taxon>Pseudomonadati</taxon>
        <taxon>Myxococcota</taxon>
        <taxon>Polyangia</taxon>
        <taxon>Polyangiales</taxon>
        <taxon>Polyangiaceae</taxon>
        <taxon>Polyangium</taxon>
    </lineage>
</organism>
<dbReference type="GO" id="GO:0009055">
    <property type="term" value="F:electron transfer activity"/>
    <property type="evidence" value="ECO:0007669"/>
    <property type="project" value="InterPro"/>
</dbReference>
<reference evidence="12 13" key="1">
    <citation type="submission" date="2021-04" db="EMBL/GenBank/DDBJ databases">
        <title>Genome analysis of Polyangium sp.</title>
        <authorList>
            <person name="Li Y."/>
            <person name="Wang J."/>
        </authorList>
    </citation>
    <scope>NUCLEOTIDE SEQUENCE [LARGE SCALE GENOMIC DNA]</scope>
    <source>
        <strain evidence="12 13">SDU14</strain>
    </source>
</reference>
<comment type="subcellular location">
    <subcellularLocation>
        <location evidence="1">Periplasm</location>
    </subcellularLocation>
</comment>
<dbReference type="PANTHER" id="PTHR30600:SF10">
    <property type="entry name" value="BLL6722 PROTEIN"/>
    <property type="match status" value="1"/>
</dbReference>
<keyword evidence="4" id="KW-0732">Signal</keyword>
<feature type="binding site" description="covalent" evidence="8">
    <location>
        <position position="257"/>
    </location>
    <ligand>
        <name>heme c</name>
        <dbReference type="ChEBI" id="CHEBI:61717"/>
        <label>2</label>
    </ligand>
</feature>
<dbReference type="AlphaFoldDB" id="A0A9X3X7H7"/>
<dbReference type="GO" id="GO:0046872">
    <property type="term" value="F:metal ion binding"/>
    <property type="evidence" value="ECO:0007669"/>
    <property type="project" value="UniProtKB-KW"/>
</dbReference>
<sequence>MALISLTCMAALAACEGPASETPDPIDPPDPPVATDDGLDLPATPYNYAEIDLPQHFQGPLAQDQDNTPLANPITNDGATLGRVLFYDTTLSKNGAVACASCHQQKDAFADTTRLSLGFEGGETGRNSMSVEGARYYRNGRFFWDERAATLEDQVLGPIQDPVEMGLTLEELVANVSAKSYYPALFEKAFGDPAITSDRISRALAQFVRSIVSYRSRFDEGIEAAGGNIAADFPNFTPEENAGKALFLGPAGGCAACHLDDGPPHPPPRRNNAFFFIAIPTNNGLDATTDIDDNGLGEITGNPEDNGRFKSSSLRNVALTAPYMHDGRFETLAEVVEHYNSGVKPHPNLDPRLRVQGSTEPRKLNLTPEQKASLVAFLKTLTDEELLVDPMYADPFEKASP</sequence>
<dbReference type="InterPro" id="IPR051395">
    <property type="entry name" value="Cytochrome_c_Peroxidase/MauG"/>
</dbReference>
<evidence type="ECO:0000256" key="2">
    <source>
        <dbReference type="ARBA" id="ARBA00022617"/>
    </source>
</evidence>
<dbReference type="PANTHER" id="PTHR30600">
    <property type="entry name" value="CYTOCHROME C PEROXIDASE-RELATED"/>
    <property type="match status" value="1"/>
</dbReference>
<dbReference type="EMBL" id="JAGTJJ010000028">
    <property type="protein sequence ID" value="MDC3985434.1"/>
    <property type="molecule type" value="Genomic_DNA"/>
</dbReference>
<dbReference type="GO" id="GO:0020037">
    <property type="term" value="F:heme binding"/>
    <property type="evidence" value="ECO:0007669"/>
    <property type="project" value="InterPro"/>
</dbReference>
<protein>
    <submittedName>
        <fullName evidence="12">C-type cytochrome</fullName>
    </submittedName>
</protein>
<keyword evidence="3 9" id="KW-0479">Metal-binding</keyword>
<name>A0A9X3X7H7_9BACT</name>
<accession>A0A9X3X7H7</accession>
<comment type="cofactor">
    <cofactor evidence="8">
        <name>heme</name>
        <dbReference type="ChEBI" id="CHEBI:30413"/>
    </cofactor>
    <text evidence="8">Binds 2 heme groups.</text>
</comment>
<evidence type="ECO:0000259" key="11">
    <source>
        <dbReference type="PROSITE" id="PS51007"/>
    </source>
</evidence>
<evidence type="ECO:0000313" key="13">
    <source>
        <dbReference type="Proteomes" id="UP001151081"/>
    </source>
</evidence>
<dbReference type="InterPro" id="IPR026259">
    <property type="entry name" value="MauG/Cytc_peroxidase"/>
</dbReference>
<evidence type="ECO:0000256" key="10">
    <source>
        <dbReference type="SAM" id="MobiDB-lite"/>
    </source>
</evidence>
<keyword evidence="13" id="KW-1185">Reference proteome</keyword>
<dbReference type="Gene3D" id="1.10.760.10">
    <property type="entry name" value="Cytochrome c-like domain"/>
    <property type="match status" value="2"/>
</dbReference>
<feature type="region of interest" description="Disordered" evidence="10">
    <location>
        <begin position="17"/>
        <end position="38"/>
    </location>
</feature>
<keyword evidence="5" id="KW-0574">Periplasm</keyword>
<dbReference type="InterPro" id="IPR036909">
    <property type="entry name" value="Cyt_c-like_dom_sf"/>
</dbReference>
<dbReference type="Proteomes" id="UP001151081">
    <property type="component" value="Unassembled WGS sequence"/>
</dbReference>
<comment type="PTM">
    <text evidence="8">Binds 2 heme groups per subunit.</text>
</comment>
<feature type="binding site" description="axial binding residue" evidence="9">
    <location>
        <position position="103"/>
    </location>
    <ligand>
        <name>heme c</name>
        <dbReference type="ChEBI" id="CHEBI:61717"/>
        <label>1</label>
    </ligand>
    <ligandPart>
        <name>Fe</name>
        <dbReference type="ChEBI" id="CHEBI:18248"/>
    </ligandPart>
</feature>
<feature type="binding site" description="covalent" evidence="8">
    <location>
        <position position="102"/>
    </location>
    <ligand>
        <name>heme c</name>
        <dbReference type="ChEBI" id="CHEBI:61717"/>
        <label>1</label>
    </ligand>
</feature>
<evidence type="ECO:0000256" key="4">
    <source>
        <dbReference type="ARBA" id="ARBA00022729"/>
    </source>
</evidence>
<keyword evidence="2 8" id="KW-0349">Heme</keyword>
<evidence type="ECO:0000256" key="1">
    <source>
        <dbReference type="ARBA" id="ARBA00004418"/>
    </source>
</evidence>
<dbReference type="InterPro" id="IPR009056">
    <property type="entry name" value="Cyt_c-like_dom"/>
</dbReference>
<feature type="binding site" description="covalent" evidence="8">
    <location>
        <position position="99"/>
    </location>
    <ligand>
        <name>heme c</name>
        <dbReference type="ChEBI" id="CHEBI:61717"/>
        <label>1</label>
    </ligand>
</feature>
<dbReference type="PIRSF" id="PIRSF000294">
    <property type="entry name" value="Cytochrome-c_peroxidase"/>
    <property type="match status" value="1"/>
</dbReference>
<evidence type="ECO:0000256" key="9">
    <source>
        <dbReference type="PIRSR" id="PIRSR000294-2"/>
    </source>
</evidence>
<dbReference type="GO" id="GO:0004130">
    <property type="term" value="F:cytochrome-c peroxidase activity"/>
    <property type="evidence" value="ECO:0007669"/>
    <property type="project" value="TreeGrafter"/>
</dbReference>
<evidence type="ECO:0000313" key="12">
    <source>
        <dbReference type="EMBL" id="MDC3985434.1"/>
    </source>
</evidence>
<keyword evidence="7 9" id="KW-0408">Iron</keyword>
<comment type="caution">
    <text evidence="12">The sequence shown here is derived from an EMBL/GenBank/DDBJ whole genome shotgun (WGS) entry which is preliminary data.</text>
</comment>
<dbReference type="SUPFAM" id="SSF46626">
    <property type="entry name" value="Cytochrome c"/>
    <property type="match status" value="2"/>
</dbReference>
<dbReference type="InterPro" id="IPR004852">
    <property type="entry name" value="Di-haem_cyt_c_peroxidsae"/>
</dbReference>
<feature type="binding site" description="axial binding residue" evidence="9">
    <location>
        <position position="258"/>
    </location>
    <ligand>
        <name>heme c</name>
        <dbReference type="ChEBI" id="CHEBI:61717"/>
        <label>2</label>
    </ligand>
    <ligandPart>
        <name>Fe</name>
        <dbReference type="ChEBI" id="CHEBI:18248"/>
    </ligandPart>
</feature>
<evidence type="ECO:0000256" key="3">
    <source>
        <dbReference type="ARBA" id="ARBA00022723"/>
    </source>
</evidence>
<feature type="domain" description="Cytochrome c" evidence="11">
    <location>
        <begin position="238"/>
        <end position="382"/>
    </location>
</feature>
<dbReference type="RefSeq" id="WP_272426398.1">
    <property type="nucleotide sequence ID" value="NZ_JAGTJK010000044.1"/>
</dbReference>
<gene>
    <name evidence="12" type="ORF">KEG57_33455</name>
</gene>
<feature type="binding site" description="covalent" evidence="8">
    <location>
        <position position="254"/>
    </location>
    <ligand>
        <name>heme c</name>
        <dbReference type="ChEBI" id="CHEBI:61717"/>
        <label>2</label>
    </ligand>
</feature>
<evidence type="ECO:0000256" key="7">
    <source>
        <dbReference type="ARBA" id="ARBA00023004"/>
    </source>
</evidence>
<evidence type="ECO:0000256" key="8">
    <source>
        <dbReference type="PIRSR" id="PIRSR000294-1"/>
    </source>
</evidence>
<evidence type="ECO:0000256" key="5">
    <source>
        <dbReference type="ARBA" id="ARBA00022764"/>
    </source>
</evidence>
<evidence type="ECO:0000256" key="6">
    <source>
        <dbReference type="ARBA" id="ARBA00023002"/>
    </source>
</evidence>